<evidence type="ECO:0000259" key="1">
    <source>
        <dbReference type="PROSITE" id="PS50879"/>
    </source>
</evidence>
<dbReference type="InterPro" id="IPR002156">
    <property type="entry name" value="RNaseH_domain"/>
</dbReference>
<dbReference type="SUPFAM" id="SSF53098">
    <property type="entry name" value="Ribonuclease H-like"/>
    <property type="match status" value="1"/>
</dbReference>
<dbReference type="Gene3D" id="3.30.420.10">
    <property type="entry name" value="Ribonuclease H-like superfamily/Ribonuclease H"/>
    <property type="match status" value="1"/>
</dbReference>
<sequence>MIFKDTNLLFQTTYPYIQWPMNWKDVIRIIEECRHDIKVNPVTWEKPPPNIFKLNTDGSALTNPDRIGGGGIIRDDSGNMVYAFSIPIGTNNLAEIQVVVYGIQWGLQNGYNRLVLEVDSELVTTWITTTNKPPWKLM</sequence>
<protein>
    <recommendedName>
        <fullName evidence="1">RNase H type-1 domain-containing protein</fullName>
    </recommendedName>
</protein>
<dbReference type="AlphaFoldDB" id="A0AAF0TTQ4"/>
<dbReference type="GO" id="GO:0004523">
    <property type="term" value="F:RNA-DNA hybrid ribonuclease activity"/>
    <property type="evidence" value="ECO:0007669"/>
    <property type="project" value="InterPro"/>
</dbReference>
<dbReference type="CDD" id="cd06222">
    <property type="entry name" value="RNase_H_like"/>
    <property type="match status" value="1"/>
</dbReference>
<keyword evidence="3" id="KW-1185">Reference proteome</keyword>
<feature type="domain" description="RNase H type-1" evidence="1">
    <location>
        <begin position="48"/>
        <end position="138"/>
    </location>
</feature>
<dbReference type="PANTHER" id="PTHR47723:SF7">
    <property type="entry name" value="RNASE H FAMILY PROTEIN"/>
    <property type="match status" value="1"/>
</dbReference>
<dbReference type="InterPro" id="IPR012337">
    <property type="entry name" value="RNaseH-like_sf"/>
</dbReference>
<dbReference type="Pfam" id="PF13456">
    <property type="entry name" value="RVT_3"/>
    <property type="match status" value="1"/>
</dbReference>
<dbReference type="Proteomes" id="UP001234989">
    <property type="component" value="Chromosome 4"/>
</dbReference>
<evidence type="ECO:0000313" key="3">
    <source>
        <dbReference type="Proteomes" id="UP001234989"/>
    </source>
</evidence>
<gene>
    <name evidence="2" type="ORF">MTR67_019210</name>
</gene>
<reference evidence="2" key="1">
    <citation type="submission" date="2023-08" db="EMBL/GenBank/DDBJ databases">
        <title>A de novo genome assembly of Solanum verrucosum Schlechtendal, a Mexican diploid species geographically isolated from the other diploid A-genome species in potato relatives.</title>
        <authorList>
            <person name="Hosaka K."/>
        </authorList>
    </citation>
    <scope>NUCLEOTIDE SEQUENCE</scope>
    <source>
        <tissue evidence="2">Young leaves</tissue>
    </source>
</reference>
<dbReference type="InterPro" id="IPR036397">
    <property type="entry name" value="RNaseH_sf"/>
</dbReference>
<dbReference type="InterPro" id="IPR053151">
    <property type="entry name" value="RNase_H-like"/>
</dbReference>
<evidence type="ECO:0000313" key="2">
    <source>
        <dbReference type="EMBL" id="WMV25825.1"/>
    </source>
</evidence>
<name>A0AAF0TTQ4_SOLVR</name>
<accession>A0AAF0TTQ4</accession>
<dbReference type="InterPro" id="IPR044730">
    <property type="entry name" value="RNase_H-like_dom_plant"/>
</dbReference>
<proteinExistence type="predicted"/>
<dbReference type="EMBL" id="CP133615">
    <property type="protein sequence ID" value="WMV25825.1"/>
    <property type="molecule type" value="Genomic_DNA"/>
</dbReference>
<dbReference type="GO" id="GO:0003676">
    <property type="term" value="F:nucleic acid binding"/>
    <property type="evidence" value="ECO:0007669"/>
    <property type="project" value="InterPro"/>
</dbReference>
<organism evidence="2 3">
    <name type="scientific">Solanum verrucosum</name>
    <dbReference type="NCBI Taxonomy" id="315347"/>
    <lineage>
        <taxon>Eukaryota</taxon>
        <taxon>Viridiplantae</taxon>
        <taxon>Streptophyta</taxon>
        <taxon>Embryophyta</taxon>
        <taxon>Tracheophyta</taxon>
        <taxon>Spermatophyta</taxon>
        <taxon>Magnoliopsida</taxon>
        <taxon>eudicotyledons</taxon>
        <taxon>Gunneridae</taxon>
        <taxon>Pentapetalae</taxon>
        <taxon>asterids</taxon>
        <taxon>lamiids</taxon>
        <taxon>Solanales</taxon>
        <taxon>Solanaceae</taxon>
        <taxon>Solanoideae</taxon>
        <taxon>Solaneae</taxon>
        <taxon>Solanum</taxon>
    </lineage>
</organism>
<dbReference type="PROSITE" id="PS50879">
    <property type="entry name" value="RNASE_H_1"/>
    <property type="match status" value="1"/>
</dbReference>
<dbReference type="PANTHER" id="PTHR47723">
    <property type="entry name" value="OS05G0353850 PROTEIN"/>
    <property type="match status" value="1"/>
</dbReference>